<keyword evidence="4" id="KW-1185">Reference proteome</keyword>
<evidence type="ECO:0000256" key="2">
    <source>
        <dbReference type="SAM" id="SignalP"/>
    </source>
</evidence>
<evidence type="ECO:0008006" key="5">
    <source>
        <dbReference type="Google" id="ProtNLM"/>
    </source>
</evidence>
<evidence type="ECO:0000313" key="4">
    <source>
        <dbReference type="Proteomes" id="UP000035352"/>
    </source>
</evidence>
<dbReference type="Proteomes" id="UP000035352">
    <property type="component" value="Chromosome"/>
</dbReference>
<gene>
    <name evidence="3" type="ORF">AAW51_4797</name>
</gene>
<feature type="chain" id="PRO_5002552082" description="Lipoprotein" evidence="2">
    <location>
        <begin position="23"/>
        <end position="312"/>
    </location>
</feature>
<dbReference type="PROSITE" id="PS51257">
    <property type="entry name" value="PROKAR_LIPOPROTEIN"/>
    <property type="match status" value="1"/>
</dbReference>
<dbReference type="AlphaFoldDB" id="A0A0G3BTX8"/>
<keyword evidence="2" id="KW-0732">Signal</keyword>
<name>A0A0G3BTX8_9BURK</name>
<proteinExistence type="predicted"/>
<protein>
    <recommendedName>
        <fullName evidence="5">Lipoprotein</fullName>
    </recommendedName>
</protein>
<organism evidence="3 4">
    <name type="scientific">Caldimonas brevitalea</name>
    <dbReference type="NCBI Taxonomy" id="413882"/>
    <lineage>
        <taxon>Bacteria</taxon>
        <taxon>Pseudomonadati</taxon>
        <taxon>Pseudomonadota</taxon>
        <taxon>Betaproteobacteria</taxon>
        <taxon>Burkholderiales</taxon>
        <taxon>Sphaerotilaceae</taxon>
        <taxon>Caldimonas</taxon>
    </lineage>
</organism>
<evidence type="ECO:0000256" key="1">
    <source>
        <dbReference type="SAM" id="MobiDB-lite"/>
    </source>
</evidence>
<sequence>MFRKSIQALVCGVAIAGLSACGGGGGGGGDDNAGPSAATGDLTNTNYDGTTRSGAAAVSSSVKGPSVLTLAAGVTNAGGGGVDLSVRGVSQLMLQRLNPTRSAQAAATESGSIACPYGGSMTFTADVSGEEPRRGDKVTFTANDCKNGFDAPVVNGRVIATVLEATETKLSMRMAFEAFGPAGEALNGSVTYTASESNGSERIAFTFEGMAGAGAGADARMWYTLELSEDASTGKQTVSASGFVVVGSDAYKLQQDAAFTLSGGRPVSGKFRLIDKQGDYVELVAGTTAYTATFYAAGSTAPTAGPISIAYN</sequence>
<dbReference type="KEGG" id="pbh:AAW51_4797"/>
<feature type="signal peptide" evidence="2">
    <location>
        <begin position="1"/>
        <end position="22"/>
    </location>
</feature>
<dbReference type="RefSeq" id="WP_047196623.1">
    <property type="nucleotide sequence ID" value="NZ_CP011371.1"/>
</dbReference>
<dbReference type="EMBL" id="CP011371">
    <property type="protein sequence ID" value="AKJ31488.1"/>
    <property type="molecule type" value="Genomic_DNA"/>
</dbReference>
<evidence type="ECO:0000313" key="3">
    <source>
        <dbReference type="EMBL" id="AKJ31488.1"/>
    </source>
</evidence>
<reference evidence="3 4" key="1">
    <citation type="submission" date="2015-05" db="EMBL/GenBank/DDBJ databases">
        <authorList>
            <person name="Tang B."/>
            <person name="Yu Y."/>
        </authorList>
    </citation>
    <scope>NUCLEOTIDE SEQUENCE [LARGE SCALE GENOMIC DNA]</scope>
    <source>
        <strain evidence="3 4">DSM 7029</strain>
    </source>
</reference>
<feature type="region of interest" description="Disordered" evidence="1">
    <location>
        <begin position="26"/>
        <end position="45"/>
    </location>
</feature>
<accession>A0A0G3BTX8</accession>